<evidence type="ECO:0000313" key="9">
    <source>
        <dbReference type="EMBL" id="OCB90042.1"/>
    </source>
</evidence>
<feature type="region of interest" description="Disordered" evidence="6">
    <location>
        <begin position="403"/>
        <end position="452"/>
    </location>
</feature>
<organism evidence="9 10">
    <name type="scientific">Sanghuangporus baumii</name>
    <name type="common">Phellinus baumii</name>
    <dbReference type="NCBI Taxonomy" id="108892"/>
    <lineage>
        <taxon>Eukaryota</taxon>
        <taxon>Fungi</taxon>
        <taxon>Dikarya</taxon>
        <taxon>Basidiomycota</taxon>
        <taxon>Agaricomycotina</taxon>
        <taxon>Agaricomycetes</taxon>
        <taxon>Hymenochaetales</taxon>
        <taxon>Hymenochaetaceae</taxon>
        <taxon>Sanghuangporus</taxon>
    </lineage>
</organism>
<dbReference type="InterPro" id="IPR012935">
    <property type="entry name" value="NuBaID_N"/>
</dbReference>
<dbReference type="Pfam" id="PF07967">
    <property type="entry name" value="zf-C3HC"/>
    <property type="match status" value="1"/>
</dbReference>
<evidence type="ECO:0000256" key="5">
    <source>
        <dbReference type="ARBA" id="ARBA00023242"/>
    </source>
</evidence>
<feature type="compositionally biased region" description="Low complexity" evidence="6">
    <location>
        <begin position="403"/>
        <end position="428"/>
    </location>
</feature>
<comment type="subcellular location">
    <subcellularLocation>
        <location evidence="1">Nucleus</location>
    </subcellularLocation>
</comment>
<dbReference type="OrthoDB" id="2592092at2759"/>
<dbReference type="GO" id="GO:0008270">
    <property type="term" value="F:zinc ion binding"/>
    <property type="evidence" value="ECO:0007669"/>
    <property type="project" value="UniProtKB-KW"/>
</dbReference>
<evidence type="ECO:0000259" key="8">
    <source>
        <dbReference type="Pfam" id="PF08600"/>
    </source>
</evidence>
<keyword evidence="2" id="KW-0479">Metal-binding</keyword>
<feature type="compositionally biased region" description="Polar residues" evidence="6">
    <location>
        <begin position="429"/>
        <end position="439"/>
    </location>
</feature>
<comment type="caution">
    <text evidence="9">The sequence shown here is derived from an EMBL/GenBank/DDBJ whole genome shotgun (WGS) entry which is preliminary data.</text>
</comment>
<evidence type="ECO:0000256" key="1">
    <source>
        <dbReference type="ARBA" id="ARBA00004123"/>
    </source>
</evidence>
<dbReference type="PANTHER" id="PTHR15835:SF6">
    <property type="entry name" value="ZINC FINGER C3HC-TYPE PROTEIN 1"/>
    <property type="match status" value="1"/>
</dbReference>
<feature type="domain" description="C3HC-type" evidence="7">
    <location>
        <begin position="118"/>
        <end position="230"/>
    </location>
</feature>
<evidence type="ECO:0000259" key="7">
    <source>
        <dbReference type="Pfam" id="PF07967"/>
    </source>
</evidence>
<evidence type="ECO:0000256" key="4">
    <source>
        <dbReference type="ARBA" id="ARBA00022833"/>
    </source>
</evidence>
<dbReference type="Pfam" id="PF08600">
    <property type="entry name" value="NuBaID_C"/>
    <property type="match status" value="1"/>
</dbReference>
<dbReference type="AlphaFoldDB" id="A0A9Q5I1M8"/>
<keyword evidence="5" id="KW-0539">Nucleus</keyword>
<evidence type="ECO:0000313" key="10">
    <source>
        <dbReference type="Proteomes" id="UP000757232"/>
    </source>
</evidence>
<dbReference type="Proteomes" id="UP000757232">
    <property type="component" value="Unassembled WGS sequence"/>
</dbReference>
<sequence>MFGCLRQRKIDDALYNLDQALRSTDDVQRPPPKKMKFPGSLYSTLAKYGIKTKSKLTPSAKPGDLSFLSKTAPHLSAIVSRAAVNKEREAEREKLTRSAVTSVNAQALQPAPVEYRPSSTVSFLSRLATFKLSTYSSKPSTIDAVVAAKAGWINEGKERLLCGVCKAAWVLASRDGLSKDAANALIEKQRVQLVQMHKEGCPWRARQCDDSVYCIPLKAPSAHSKEIKSNALALDDKKALDGVDIRHPLTSTQVRALLSTLSSVKVFRPSTTVSEESSTDNQATQEETTETEISEKAVLTALFGWSLEPPPTESRPTMPSNVSGTSISCAPALSGADRRTSWSSSISEAGSPRPSRIPVPRTSSAATARLCRQDKTRKRDDTLHCSLCQRRVGLWTFKGSDDTASLASPIPSSPPSTTKTTSRPSAASISTSGPITNGPSRLPTRRISQGPIPKRQFDLLKEHRSYCPYVVRSTAVPSLSSLVNPGSTARSFSASYAIAGPRPTPSHNNPASSFNFSSLRGNSHHPEPDATSGLGDPTAVEGWRAVVAMVMRTDLGRRQRQRNLMNAQVRRSSSDTAVSASEQGADNLSAKAVSTGDDPMEIEDGIEKMVEEVKKHGGKDLLRYVKKLFR</sequence>
<feature type="region of interest" description="Disordered" evidence="6">
    <location>
        <begin position="501"/>
        <end position="537"/>
    </location>
</feature>
<dbReference type="PANTHER" id="PTHR15835">
    <property type="entry name" value="NUCLEAR-INTERACTING PARTNER OF ALK"/>
    <property type="match status" value="1"/>
</dbReference>
<evidence type="ECO:0000256" key="3">
    <source>
        <dbReference type="ARBA" id="ARBA00022771"/>
    </source>
</evidence>
<feature type="region of interest" description="Disordered" evidence="6">
    <location>
        <begin position="565"/>
        <end position="585"/>
    </location>
</feature>
<dbReference type="InterPro" id="IPR013909">
    <property type="entry name" value="NuBaID_C"/>
</dbReference>
<dbReference type="EMBL" id="LNZH02000142">
    <property type="protein sequence ID" value="OCB90042.1"/>
    <property type="molecule type" value="Genomic_DNA"/>
</dbReference>
<feature type="region of interest" description="Disordered" evidence="6">
    <location>
        <begin position="269"/>
        <end position="293"/>
    </location>
</feature>
<feature type="compositionally biased region" description="Polar residues" evidence="6">
    <location>
        <begin position="314"/>
        <end position="328"/>
    </location>
</feature>
<keyword evidence="3" id="KW-0863">Zinc-finger</keyword>
<protein>
    <submittedName>
        <fullName evidence="9">Zf-C3HC-domain-containing protein</fullName>
    </submittedName>
</protein>
<feature type="domain" description="NuBaID C-terminal" evidence="8">
    <location>
        <begin position="377"/>
        <end position="473"/>
    </location>
</feature>
<proteinExistence type="predicted"/>
<feature type="compositionally biased region" description="Polar residues" evidence="6">
    <location>
        <begin position="505"/>
        <end position="521"/>
    </location>
</feature>
<keyword evidence="10" id="KW-1185">Reference proteome</keyword>
<keyword evidence="4" id="KW-0862">Zinc</keyword>
<feature type="compositionally biased region" description="Polar residues" evidence="6">
    <location>
        <begin position="269"/>
        <end position="283"/>
    </location>
</feature>
<evidence type="ECO:0000256" key="6">
    <source>
        <dbReference type="SAM" id="MobiDB-lite"/>
    </source>
</evidence>
<reference evidence="9" key="1">
    <citation type="submission" date="2016-06" db="EMBL/GenBank/DDBJ databases">
        <title>Draft Genome sequence of the fungus Inonotus baumii.</title>
        <authorList>
            <person name="Zhu H."/>
            <person name="Lin W."/>
        </authorList>
    </citation>
    <scope>NUCLEOTIDE SEQUENCE</scope>
    <source>
        <strain evidence="9">821</strain>
    </source>
</reference>
<dbReference type="GO" id="GO:0005634">
    <property type="term" value="C:nucleus"/>
    <property type="evidence" value="ECO:0007669"/>
    <property type="project" value="UniProtKB-SubCell"/>
</dbReference>
<name>A0A9Q5I1M8_SANBA</name>
<evidence type="ECO:0000256" key="2">
    <source>
        <dbReference type="ARBA" id="ARBA00022723"/>
    </source>
</evidence>
<feature type="region of interest" description="Disordered" evidence="6">
    <location>
        <begin position="306"/>
        <end position="376"/>
    </location>
</feature>
<accession>A0A9Q5I1M8</accession>
<gene>
    <name evidence="9" type="ORF">A7U60_g2706</name>
</gene>